<feature type="region of interest" description="Disordered" evidence="1">
    <location>
        <begin position="36"/>
        <end position="277"/>
    </location>
</feature>
<gene>
    <name evidence="3" type="ORF">PSTG_01566</name>
</gene>
<evidence type="ECO:0000256" key="2">
    <source>
        <dbReference type="SAM" id="SignalP"/>
    </source>
</evidence>
<accession>A0A0L0W248</accession>
<feature type="chain" id="PRO_5005550764" description="Secreted protein" evidence="2">
    <location>
        <begin position="23"/>
        <end position="277"/>
    </location>
</feature>
<evidence type="ECO:0000313" key="3">
    <source>
        <dbReference type="EMBL" id="KNF05350.1"/>
    </source>
</evidence>
<feature type="signal peptide" evidence="2">
    <location>
        <begin position="1"/>
        <end position="22"/>
    </location>
</feature>
<feature type="compositionally biased region" description="Low complexity" evidence="1">
    <location>
        <begin position="100"/>
        <end position="121"/>
    </location>
</feature>
<proteinExistence type="predicted"/>
<comment type="caution">
    <text evidence="3">The sequence shown here is derived from an EMBL/GenBank/DDBJ whole genome shotgun (WGS) entry which is preliminary data.</text>
</comment>
<dbReference type="EMBL" id="AJIL01000008">
    <property type="protein sequence ID" value="KNF05350.1"/>
    <property type="molecule type" value="Genomic_DNA"/>
</dbReference>
<evidence type="ECO:0008006" key="5">
    <source>
        <dbReference type="Google" id="ProtNLM"/>
    </source>
</evidence>
<organism evidence="3 4">
    <name type="scientific">Puccinia striiformis f. sp. tritici PST-78</name>
    <dbReference type="NCBI Taxonomy" id="1165861"/>
    <lineage>
        <taxon>Eukaryota</taxon>
        <taxon>Fungi</taxon>
        <taxon>Dikarya</taxon>
        <taxon>Basidiomycota</taxon>
        <taxon>Pucciniomycotina</taxon>
        <taxon>Pucciniomycetes</taxon>
        <taxon>Pucciniales</taxon>
        <taxon>Pucciniaceae</taxon>
        <taxon>Puccinia</taxon>
    </lineage>
</organism>
<keyword evidence="2" id="KW-0732">Signal</keyword>
<protein>
    <recommendedName>
        <fullName evidence="5">Secreted protein</fullName>
    </recommendedName>
</protein>
<keyword evidence="4" id="KW-1185">Reference proteome</keyword>
<feature type="compositionally biased region" description="Low complexity" evidence="1">
    <location>
        <begin position="205"/>
        <end position="224"/>
    </location>
</feature>
<dbReference type="Proteomes" id="UP000054564">
    <property type="component" value="Unassembled WGS sequence"/>
</dbReference>
<evidence type="ECO:0000256" key="1">
    <source>
        <dbReference type="SAM" id="MobiDB-lite"/>
    </source>
</evidence>
<dbReference type="STRING" id="1165861.A0A0L0W248"/>
<sequence>MPFQKSQLLLLLLVSTTAMGYALDNFDSDTVIGEAGGPVDIPSRRLVFKRQDSPPGVGTKDTQIQPNPKPKLSGPPSTLSKPKDSNKPGKPASVPPSLDTPTGTKPSTAGTSTSPTPTDGGVDAPKSPGKSSQPEKPKSAQEKEQDRLQKLDKQKKKVAELKSRLQKEEAKLKKLESEGKKEKNGSAHSHGSEPKKEKPNKDKTPTTSPSPDKKPPSNGSSNNTFGNDPSKQPPTGNDPTKKPSAKDLTAPGKGKSAQVKPDADAPADSGPTPPPSA</sequence>
<name>A0A0L0W248_9BASI</name>
<evidence type="ECO:0000313" key="4">
    <source>
        <dbReference type="Proteomes" id="UP000054564"/>
    </source>
</evidence>
<dbReference type="AlphaFoldDB" id="A0A0L0W248"/>
<reference evidence="4" key="1">
    <citation type="submission" date="2014-03" db="EMBL/GenBank/DDBJ databases">
        <title>The Genome Sequence of Puccinia striiformis f. sp. tritici PST-78.</title>
        <authorList>
            <consortium name="The Broad Institute Genome Sequencing Platform"/>
            <person name="Cuomo C."/>
            <person name="Hulbert S."/>
            <person name="Chen X."/>
            <person name="Walker B."/>
            <person name="Young S.K."/>
            <person name="Zeng Q."/>
            <person name="Gargeya S."/>
            <person name="Fitzgerald M."/>
            <person name="Haas B."/>
            <person name="Abouelleil A."/>
            <person name="Alvarado L."/>
            <person name="Arachchi H.M."/>
            <person name="Berlin A.M."/>
            <person name="Chapman S.B."/>
            <person name="Goldberg J."/>
            <person name="Griggs A."/>
            <person name="Gujja S."/>
            <person name="Hansen M."/>
            <person name="Howarth C."/>
            <person name="Imamovic A."/>
            <person name="Larimer J."/>
            <person name="McCowan C."/>
            <person name="Montmayeur A."/>
            <person name="Murphy C."/>
            <person name="Neiman D."/>
            <person name="Pearson M."/>
            <person name="Priest M."/>
            <person name="Roberts A."/>
            <person name="Saif S."/>
            <person name="Shea T."/>
            <person name="Sisk P."/>
            <person name="Sykes S."/>
            <person name="Wortman J."/>
            <person name="Nusbaum C."/>
            <person name="Birren B."/>
        </authorList>
    </citation>
    <scope>NUCLEOTIDE SEQUENCE [LARGE SCALE GENOMIC DNA]</scope>
    <source>
        <strain evidence="4">race PST-78</strain>
    </source>
</reference>
<feature type="compositionally biased region" description="Polar residues" evidence="1">
    <location>
        <begin position="225"/>
        <end position="238"/>
    </location>
</feature>
<feature type="compositionally biased region" description="Basic and acidic residues" evidence="1">
    <location>
        <begin position="133"/>
        <end position="204"/>
    </location>
</feature>